<dbReference type="Proteomes" id="UP000464013">
    <property type="component" value="Chromosome"/>
</dbReference>
<dbReference type="KEGG" id="htx:EKK97_01315"/>
<dbReference type="RefSeq" id="WP_159548177.1">
    <property type="nucleotide sequence ID" value="NZ_CP035042.1"/>
</dbReference>
<gene>
    <name evidence="2" type="ORF">EKK97_01315</name>
</gene>
<keyword evidence="1" id="KW-0472">Membrane</keyword>
<name>A0A6I6SMB2_9GAMM</name>
<dbReference type="OrthoDB" id="6174462at2"/>
<accession>A0A6I6SMB2</accession>
<keyword evidence="1" id="KW-0812">Transmembrane</keyword>
<evidence type="ECO:0000313" key="2">
    <source>
        <dbReference type="EMBL" id="QHC48505.1"/>
    </source>
</evidence>
<dbReference type="EMBL" id="CP035042">
    <property type="protein sequence ID" value="QHC48505.1"/>
    <property type="molecule type" value="Genomic_DNA"/>
</dbReference>
<reference evidence="2 3" key="1">
    <citation type="submission" date="2019-01" db="EMBL/GenBank/DDBJ databases">
        <title>Complete genome of a denitifying bacterium Halomons sp. BC-M4-5.</title>
        <authorList>
            <person name="Wang L."/>
            <person name="Shao Z."/>
        </authorList>
    </citation>
    <scope>NUCLEOTIDE SEQUENCE [LARGE SCALE GENOMIC DNA]</scope>
    <source>
        <strain evidence="2 3">BC-M4-5</strain>
    </source>
</reference>
<evidence type="ECO:0000313" key="3">
    <source>
        <dbReference type="Proteomes" id="UP000464013"/>
    </source>
</evidence>
<organism evidence="2 3">
    <name type="scientific">Billgrantia tianxiuensis</name>
    <dbReference type="NCBI Taxonomy" id="2497861"/>
    <lineage>
        <taxon>Bacteria</taxon>
        <taxon>Pseudomonadati</taxon>
        <taxon>Pseudomonadota</taxon>
        <taxon>Gammaproteobacteria</taxon>
        <taxon>Oceanospirillales</taxon>
        <taxon>Halomonadaceae</taxon>
        <taxon>Billgrantia</taxon>
    </lineage>
</organism>
<evidence type="ECO:0000256" key="1">
    <source>
        <dbReference type="SAM" id="Phobius"/>
    </source>
</evidence>
<sequence length="68" mass="7412">MTSRRPAIALCLGLLAAFAVITPLVWVINTLDWGILMMFVAPFAVYGLIRLGRRLAEWAGVGPPPPSY</sequence>
<keyword evidence="3" id="KW-1185">Reference proteome</keyword>
<feature type="transmembrane region" description="Helical" evidence="1">
    <location>
        <begin position="33"/>
        <end position="49"/>
    </location>
</feature>
<proteinExistence type="predicted"/>
<keyword evidence="1" id="KW-1133">Transmembrane helix</keyword>
<feature type="transmembrane region" description="Helical" evidence="1">
    <location>
        <begin position="7"/>
        <end position="27"/>
    </location>
</feature>
<dbReference type="AlphaFoldDB" id="A0A6I6SMB2"/>
<protein>
    <submittedName>
        <fullName evidence="2">Uncharacterized protein</fullName>
    </submittedName>
</protein>